<feature type="compositionally biased region" description="Acidic residues" evidence="7">
    <location>
        <begin position="139"/>
        <end position="153"/>
    </location>
</feature>
<dbReference type="SMART" id="SM00338">
    <property type="entry name" value="BRLZ"/>
    <property type="match status" value="1"/>
</dbReference>
<gene>
    <name evidence="9" type="ORF">OBBRIDRAFT_797599</name>
</gene>
<keyword evidence="6" id="KW-0539">Nucleus</keyword>
<evidence type="ECO:0000256" key="7">
    <source>
        <dbReference type="SAM" id="MobiDB-lite"/>
    </source>
</evidence>
<feature type="compositionally biased region" description="Polar residues" evidence="7">
    <location>
        <begin position="334"/>
        <end position="348"/>
    </location>
</feature>
<evidence type="ECO:0000256" key="6">
    <source>
        <dbReference type="ARBA" id="ARBA00023242"/>
    </source>
</evidence>
<feature type="region of interest" description="Disordered" evidence="7">
    <location>
        <begin position="98"/>
        <end position="239"/>
    </location>
</feature>
<dbReference type="GO" id="GO:0003677">
    <property type="term" value="F:DNA binding"/>
    <property type="evidence" value="ECO:0007669"/>
    <property type="project" value="UniProtKB-KW"/>
</dbReference>
<evidence type="ECO:0000313" key="9">
    <source>
        <dbReference type="EMBL" id="OCH86018.1"/>
    </source>
</evidence>
<dbReference type="GO" id="GO:0005634">
    <property type="term" value="C:nucleus"/>
    <property type="evidence" value="ECO:0007669"/>
    <property type="project" value="UniProtKB-SubCell"/>
</dbReference>
<keyword evidence="5" id="KW-0804">Transcription</keyword>
<dbReference type="AlphaFoldDB" id="A0A8E2AKS7"/>
<dbReference type="Gene3D" id="1.20.5.170">
    <property type="match status" value="1"/>
</dbReference>
<dbReference type="GO" id="GO:0003700">
    <property type="term" value="F:DNA-binding transcription factor activity"/>
    <property type="evidence" value="ECO:0007669"/>
    <property type="project" value="InterPro"/>
</dbReference>
<dbReference type="Pfam" id="PF00170">
    <property type="entry name" value="bZIP_1"/>
    <property type="match status" value="1"/>
</dbReference>
<protein>
    <recommendedName>
        <fullName evidence="8">BZIP domain-containing protein</fullName>
    </recommendedName>
</protein>
<evidence type="ECO:0000256" key="2">
    <source>
        <dbReference type="ARBA" id="ARBA00007163"/>
    </source>
</evidence>
<name>A0A8E2AKS7_9APHY</name>
<dbReference type="InterPro" id="IPR046347">
    <property type="entry name" value="bZIP_sf"/>
</dbReference>
<feature type="compositionally biased region" description="Polar residues" evidence="7">
    <location>
        <begin position="639"/>
        <end position="652"/>
    </location>
</feature>
<proteinExistence type="inferred from homology"/>
<feature type="compositionally biased region" description="Low complexity" evidence="7">
    <location>
        <begin position="479"/>
        <end position="490"/>
    </location>
</feature>
<feature type="region of interest" description="Disordered" evidence="7">
    <location>
        <begin position="326"/>
        <end position="356"/>
    </location>
</feature>
<feature type="region of interest" description="Disordered" evidence="7">
    <location>
        <begin position="525"/>
        <end position="560"/>
    </location>
</feature>
<dbReference type="PROSITE" id="PS00036">
    <property type="entry name" value="BZIP_BASIC"/>
    <property type="match status" value="1"/>
</dbReference>
<feature type="region of interest" description="Disordered" evidence="7">
    <location>
        <begin position="19"/>
        <end position="53"/>
    </location>
</feature>
<dbReference type="PANTHER" id="PTHR47416">
    <property type="entry name" value="BASIC-LEUCINE ZIPPER TRANSCRIPTION FACTOR F-RELATED"/>
    <property type="match status" value="1"/>
</dbReference>
<dbReference type="SUPFAM" id="SSF57959">
    <property type="entry name" value="Leucine zipper domain"/>
    <property type="match status" value="1"/>
</dbReference>
<sequence length="683" mass="72072">MGSAFEDFFHMELLSGSSNAAAGSSGSSPGSSPSHSFSALPPTPPNMFPTQDININPDSYFNFNLDDDFAKLDQFAVPPPTSIGYDFLGAFTGATGLQTSSPESASGSGTSSSMEDSPVGIDPQLVGTPLQSHPISEFGDIDEDQEEEEDDDREGSPSTVADGSEQDFAMAAVKVGGRGKASRKGTVQSGGIIKRSGGSGDKKENKPVTFSTTSSDPGDWRPSPEEYKKMSSKEKRQLRNKISARNFRVRRKEYISTLEGDIAERDRLIDAIRTELGSTKSENIALRQEIAALKKALLDGRGRADTPVLPPPAPLPAIPAALLSNSSSNSTAAQTKSPLLIPNTQKDLPTSPRLGARGFWGGAAGTGLGSFGGGTPVHTTLVPEWGSVLSGKPLASSKNAGRRSPALQENINPVLNGITATSLTAALGAPAQGKGDKSENNNTQQLPLGAFDSFADVNPFTMKTLDAYRMHLWGKMAQQQAAHNRNAQPQFSSTQSPSGLASNLRPQYFAKPNSAALSSLLSGKSAASAYPTPPNSPPLGTTPRKASPASDMQQPTPQQAMLASMASQTLFGKLGSAFWDAFAARSPGAHGKPNREWDAEKVRRVLEGKAVVRIVDVETQQPQQPPQPIARSLSRKTGGASQTQSRAPSPTASPKLPAADESKKCQCTKILEEKMSKLALMTI</sequence>
<dbReference type="OrthoDB" id="5571888at2759"/>
<evidence type="ECO:0000256" key="5">
    <source>
        <dbReference type="ARBA" id="ARBA00023163"/>
    </source>
</evidence>
<reference evidence="9 10" key="1">
    <citation type="submission" date="2016-07" db="EMBL/GenBank/DDBJ databases">
        <title>Draft genome of the white-rot fungus Obba rivulosa 3A-2.</title>
        <authorList>
            <consortium name="DOE Joint Genome Institute"/>
            <person name="Miettinen O."/>
            <person name="Riley R."/>
            <person name="Acob R."/>
            <person name="Barry K."/>
            <person name="Cullen D."/>
            <person name="De Vries R."/>
            <person name="Hainaut M."/>
            <person name="Hatakka A."/>
            <person name="Henrissat B."/>
            <person name="Hilden K."/>
            <person name="Kuo R."/>
            <person name="Labutti K."/>
            <person name="Lipzen A."/>
            <person name="Makela M.R."/>
            <person name="Sandor L."/>
            <person name="Spatafora J.W."/>
            <person name="Grigoriev I.V."/>
            <person name="Hibbett D.S."/>
        </authorList>
    </citation>
    <scope>NUCLEOTIDE SEQUENCE [LARGE SCALE GENOMIC DNA]</scope>
    <source>
        <strain evidence="9 10">3A-2</strain>
    </source>
</reference>
<evidence type="ECO:0000256" key="4">
    <source>
        <dbReference type="ARBA" id="ARBA00023125"/>
    </source>
</evidence>
<feature type="compositionally biased region" description="Low complexity" evidence="7">
    <location>
        <begin position="19"/>
        <end position="40"/>
    </location>
</feature>
<feature type="region of interest" description="Disordered" evidence="7">
    <location>
        <begin position="616"/>
        <end position="664"/>
    </location>
</feature>
<accession>A0A8E2AKS7</accession>
<comment type="subcellular location">
    <subcellularLocation>
        <location evidence="1">Nucleus</location>
    </subcellularLocation>
</comment>
<feature type="region of interest" description="Disordered" evidence="7">
    <location>
        <begin position="479"/>
        <end position="505"/>
    </location>
</feature>
<keyword evidence="4" id="KW-0238">DNA-binding</keyword>
<feature type="domain" description="BZIP" evidence="8">
    <location>
        <begin position="230"/>
        <end position="293"/>
    </location>
</feature>
<feature type="compositionally biased region" description="Basic and acidic residues" evidence="7">
    <location>
        <begin position="218"/>
        <end position="237"/>
    </location>
</feature>
<dbReference type="InterPro" id="IPR004827">
    <property type="entry name" value="bZIP"/>
</dbReference>
<keyword evidence="3" id="KW-0805">Transcription regulation</keyword>
<evidence type="ECO:0000313" key="10">
    <source>
        <dbReference type="Proteomes" id="UP000250043"/>
    </source>
</evidence>
<evidence type="ECO:0000259" key="8">
    <source>
        <dbReference type="PROSITE" id="PS50217"/>
    </source>
</evidence>
<dbReference type="EMBL" id="KV722549">
    <property type="protein sequence ID" value="OCH86018.1"/>
    <property type="molecule type" value="Genomic_DNA"/>
</dbReference>
<evidence type="ECO:0000256" key="3">
    <source>
        <dbReference type="ARBA" id="ARBA00023015"/>
    </source>
</evidence>
<dbReference type="PANTHER" id="PTHR47416:SF8">
    <property type="entry name" value="BASIC-LEUCINE ZIPPER TRANSCRIPTION FACTOR E-RELATED"/>
    <property type="match status" value="1"/>
</dbReference>
<keyword evidence="10" id="KW-1185">Reference proteome</keyword>
<organism evidence="9 10">
    <name type="scientific">Obba rivulosa</name>
    <dbReference type="NCBI Taxonomy" id="1052685"/>
    <lineage>
        <taxon>Eukaryota</taxon>
        <taxon>Fungi</taxon>
        <taxon>Dikarya</taxon>
        <taxon>Basidiomycota</taxon>
        <taxon>Agaricomycotina</taxon>
        <taxon>Agaricomycetes</taxon>
        <taxon>Polyporales</taxon>
        <taxon>Gelatoporiaceae</taxon>
        <taxon>Obba</taxon>
    </lineage>
</organism>
<dbReference type="PROSITE" id="PS50217">
    <property type="entry name" value="BZIP"/>
    <property type="match status" value="1"/>
</dbReference>
<feature type="compositionally biased region" description="Polar residues" evidence="7">
    <location>
        <begin position="550"/>
        <end position="560"/>
    </location>
</feature>
<dbReference type="CDD" id="cd14810">
    <property type="entry name" value="bZIP_u1"/>
    <property type="match status" value="1"/>
</dbReference>
<feature type="compositionally biased region" description="Polar residues" evidence="7">
    <location>
        <begin position="491"/>
        <end position="505"/>
    </location>
</feature>
<evidence type="ECO:0000256" key="1">
    <source>
        <dbReference type="ARBA" id="ARBA00004123"/>
    </source>
</evidence>
<dbReference type="Proteomes" id="UP000250043">
    <property type="component" value="Unassembled WGS sequence"/>
</dbReference>
<feature type="compositionally biased region" description="Low complexity" evidence="7">
    <location>
        <begin position="99"/>
        <end position="118"/>
    </location>
</feature>
<comment type="similarity">
    <text evidence="2">Belongs to the bZIP family.</text>
</comment>